<feature type="compositionally biased region" description="Polar residues" evidence="1">
    <location>
        <begin position="229"/>
        <end position="243"/>
    </location>
</feature>
<feature type="compositionally biased region" description="Polar residues" evidence="1">
    <location>
        <begin position="173"/>
        <end position="186"/>
    </location>
</feature>
<reference evidence="4 5" key="1">
    <citation type="submission" date="2015-12" db="EMBL/GenBank/DDBJ databases">
        <title>The genome of Folsomia candida.</title>
        <authorList>
            <person name="Faddeeva A."/>
            <person name="Derks M.F."/>
            <person name="Anvar Y."/>
            <person name="Smit S."/>
            <person name="Van Straalen N."/>
            <person name="Roelofs D."/>
        </authorList>
    </citation>
    <scope>NUCLEOTIDE SEQUENCE [LARGE SCALE GENOMIC DNA]</scope>
    <source>
        <strain evidence="4 5">VU population</strain>
        <tissue evidence="4">Whole body</tissue>
    </source>
</reference>
<dbReference type="EMBL" id="LNIX01000004">
    <property type="protein sequence ID" value="OXA55631.1"/>
    <property type="molecule type" value="Genomic_DNA"/>
</dbReference>
<feature type="domain" description="DUF243" evidence="3">
    <location>
        <begin position="83"/>
        <end position="170"/>
    </location>
</feature>
<evidence type="ECO:0000313" key="4">
    <source>
        <dbReference type="EMBL" id="OXA55631.1"/>
    </source>
</evidence>
<keyword evidence="2" id="KW-1133">Transmembrane helix</keyword>
<name>A0A226EFP3_FOLCA</name>
<keyword evidence="2" id="KW-0472">Membrane</keyword>
<gene>
    <name evidence="4" type="ORF">Fcan01_09628</name>
</gene>
<protein>
    <submittedName>
        <fullName evidence="4">Large tegument protein deneddylase</fullName>
    </submittedName>
</protein>
<dbReference type="InterPro" id="IPR004145">
    <property type="entry name" value="DUF243"/>
</dbReference>
<evidence type="ECO:0000256" key="2">
    <source>
        <dbReference type="SAM" id="Phobius"/>
    </source>
</evidence>
<comment type="caution">
    <text evidence="4">The sequence shown here is derived from an EMBL/GenBank/DDBJ whole genome shotgun (WGS) entry which is preliminary data.</text>
</comment>
<feature type="transmembrane region" description="Helical" evidence="2">
    <location>
        <begin position="31"/>
        <end position="52"/>
    </location>
</feature>
<dbReference type="Proteomes" id="UP000198287">
    <property type="component" value="Unassembled WGS sequence"/>
</dbReference>
<dbReference type="AlphaFoldDB" id="A0A226EFP3"/>
<evidence type="ECO:0000256" key="1">
    <source>
        <dbReference type="SAM" id="MobiDB-lite"/>
    </source>
</evidence>
<evidence type="ECO:0000313" key="5">
    <source>
        <dbReference type="Proteomes" id="UP000198287"/>
    </source>
</evidence>
<dbReference type="Pfam" id="PF03103">
    <property type="entry name" value="DUF243"/>
    <property type="match status" value="1"/>
</dbReference>
<keyword evidence="5" id="KW-1185">Reference proteome</keyword>
<evidence type="ECO:0000259" key="3">
    <source>
        <dbReference type="Pfam" id="PF03103"/>
    </source>
</evidence>
<sequence length="263" mass="29151">MTKIIVVAGKWWNQHRLLFRREENIRVEMKSFLISVFTSVLISCSYAGVGVLSPQEEQNVLNLFHRMCSHNRNDAADLGDFTVFCKSARDDQEETLVHQVHVPQGPPQPANVVFVSPPAVRYQHQIVLKGSPGQAQANKIYVLPQKATHSLHATFNPGHNPTSKPMVFFLNSNFGQHNSHPVQPQHPQGYGPPVPSIEQGHHHQEVPYGPPLSIAPAPHPQYGVIDVSPSPQHPHNQEEQQGYSYPHPQGPQEGGSHVSGGYA</sequence>
<organism evidence="4 5">
    <name type="scientific">Folsomia candida</name>
    <name type="common">Springtail</name>
    <dbReference type="NCBI Taxonomy" id="158441"/>
    <lineage>
        <taxon>Eukaryota</taxon>
        <taxon>Metazoa</taxon>
        <taxon>Ecdysozoa</taxon>
        <taxon>Arthropoda</taxon>
        <taxon>Hexapoda</taxon>
        <taxon>Collembola</taxon>
        <taxon>Entomobryomorpha</taxon>
        <taxon>Isotomoidea</taxon>
        <taxon>Isotomidae</taxon>
        <taxon>Proisotominae</taxon>
        <taxon>Folsomia</taxon>
    </lineage>
</organism>
<proteinExistence type="predicted"/>
<keyword evidence="2" id="KW-0812">Transmembrane</keyword>
<accession>A0A226EFP3</accession>
<feature type="region of interest" description="Disordered" evidence="1">
    <location>
        <begin position="173"/>
        <end position="263"/>
    </location>
</feature>